<protein>
    <submittedName>
        <fullName evidence="1">Uncharacterized protein</fullName>
    </submittedName>
</protein>
<proteinExistence type="predicted"/>
<organism evidence="1 2">
    <name type="scientific">Diphasiastrum complanatum</name>
    <name type="common">Issler's clubmoss</name>
    <name type="synonym">Lycopodium complanatum</name>
    <dbReference type="NCBI Taxonomy" id="34168"/>
    <lineage>
        <taxon>Eukaryota</taxon>
        <taxon>Viridiplantae</taxon>
        <taxon>Streptophyta</taxon>
        <taxon>Embryophyta</taxon>
        <taxon>Tracheophyta</taxon>
        <taxon>Lycopodiopsida</taxon>
        <taxon>Lycopodiales</taxon>
        <taxon>Lycopodiaceae</taxon>
        <taxon>Lycopodioideae</taxon>
        <taxon>Diphasiastrum</taxon>
    </lineage>
</organism>
<keyword evidence="2" id="KW-1185">Reference proteome</keyword>
<reference evidence="2" key="1">
    <citation type="journal article" date="2024" name="Proc. Natl. Acad. Sci. U.S.A.">
        <title>Extraordinary preservation of gene collinearity over three hundred million years revealed in homosporous lycophytes.</title>
        <authorList>
            <person name="Li C."/>
            <person name="Wickell D."/>
            <person name="Kuo L.Y."/>
            <person name="Chen X."/>
            <person name="Nie B."/>
            <person name="Liao X."/>
            <person name="Peng D."/>
            <person name="Ji J."/>
            <person name="Jenkins J."/>
            <person name="Williams M."/>
            <person name="Shu S."/>
            <person name="Plott C."/>
            <person name="Barry K."/>
            <person name="Rajasekar S."/>
            <person name="Grimwood J."/>
            <person name="Han X."/>
            <person name="Sun S."/>
            <person name="Hou Z."/>
            <person name="He W."/>
            <person name="Dai G."/>
            <person name="Sun C."/>
            <person name="Schmutz J."/>
            <person name="Leebens-Mack J.H."/>
            <person name="Li F.W."/>
            <person name="Wang L."/>
        </authorList>
    </citation>
    <scope>NUCLEOTIDE SEQUENCE [LARGE SCALE GENOMIC DNA]</scope>
    <source>
        <strain evidence="2">cv. PW_Plant_1</strain>
    </source>
</reference>
<name>A0ACC2BXE2_DIPCM</name>
<gene>
    <name evidence="1" type="ORF">O6H91_13G095000</name>
</gene>
<accession>A0ACC2BXE2</accession>
<dbReference type="Proteomes" id="UP001162992">
    <property type="component" value="Chromosome 13"/>
</dbReference>
<evidence type="ECO:0000313" key="2">
    <source>
        <dbReference type="Proteomes" id="UP001162992"/>
    </source>
</evidence>
<evidence type="ECO:0000313" key="1">
    <source>
        <dbReference type="EMBL" id="KAJ7534447.1"/>
    </source>
</evidence>
<comment type="caution">
    <text evidence="1">The sequence shown here is derived from an EMBL/GenBank/DDBJ whole genome shotgun (WGS) entry which is preliminary data.</text>
</comment>
<sequence>MQSSNQSKPMQIFDATQAFPIFQFLKELLFSNVLVIPNVTSSSRETHLRLSPVDKLGYAVHSQCKSDKHRKFYLEGSAKRIPISAQGICSPHRVPIVCKREWKCQTPMQTSHLTPQKQSTLKCSAASLLENASGVKSTNILQTVNHLSCSPETATPKTLFSQADSNWTGKDCKNNRTQTAEKATEKGVQNMIVHCSARRVPTSNQRLLMPHRVLVAATSESVPETPSGRQPSLPYSASRKAVDSCPSNITPRMLFSQENEYSPAVPKKMDVNKLKNVGPLNTIPESILARLSPCDTEGAQKQSCKQSKFA</sequence>
<dbReference type="EMBL" id="CM055104">
    <property type="protein sequence ID" value="KAJ7534447.1"/>
    <property type="molecule type" value="Genomic_DNA"/>
</dbReference>